<dbReference type="EMBL" id="CP006835">
    <property type="protein sequence ID" value="AGZ50649.1"/>
    <property type="molecule type" value="Genomic_DNA"/>
</dbReference>
<evidence type="ECO:0000313" key="2">
    <source>
        <dbReference type="Proteomes" id="UP000017786"/>
    </source>
</evidence>
<organism evidence="1 2">
    <name type="scientific">Mycobacterium kansasii ATCC 12478</name>
    <dbReference type="NCBI Taxonomy" id="557599"/>
    <lineage>
        <taxon>Bacteria</taxon>
        <taxon>Bacillati</taxon>
        <taxon>Actinomycetota</taxon>
        <taxon>Actinomycetes</taxon>
        <taxon>Mycobacteriales</taxon>
        <taxon>Mycobacteriaceae</taxon>
        <taxon>Mycobacterium</taxon>
    </lineage>
</organism>
<name>U5WND1_MYCKA</name>
<reference evidence="1 2" key="1">
    <citation type="submission" date="2013-10" db="EMBL/GenBank/DDBJ databases">
        <title>Genome sequence of Mycobacterium kansasii.</title>
        <authorList>
            <consortium name="McGill University Mycobacterium genome consortium"/>
            <person name="Veyrier F.J."/>
            <person name="Behr M.A."/>
        </authorList>
    </citation>
    <scope>NUCLEOTIDE SEQUENCE [LARGE SCALE GENOMIC DNA]</scope>
    <source>
        <strain evidence="1 2">ATCC 12478</strain>
    </source>
</reference>
<accession>U5WND1</accession>
<dbReference type="AlphaFoldDB" id="U5WND1"/>
<dbReference type="eggNOG" id="ENOG5031YIP">
    <property type="taxonomic scope" value="Bacteria"/>
</dbReference>
<dbReference type="KEGG" id="mkn:MKAN_10395"/>
<sequence length="158" mass="17213">MTCCQPLAHYLAQLQLRISSMSIDSELVAVDLTSDERSFIQHALYQWQFSATATPFPIRVLGLSTWEEFDELTGRLSYAVVGGQALTSLDWARVLYLTECSWASELVGAGLDFATVSGISDTEAVSLLRGLQRKIGRITTAELLFPGSGRHSKPADGG</sequence>
<gene>
    <name evidence="1" type="ORF">MKAN_10395</name>
</gene>
<dbReference type="Proteomes" id="UP000017786">
    <property type="component" value="Chromosome"/>
</dbReference>
<evidence type="ECO:0000313" key="1">
    <source>
        <dbReference type="EMBL" id="AGZ50649.1"/>
    </source>
</evidence>
<protein>
    <submittedName>
        <fullName evidence="1">Uncharacterized protein</fullName>
    </submittedName>
</protein>
<proteinExistence type="predicted"/>
<dbReference type="HOGENOM" id="CLU_1667447_0_0_11"/>